<proteinExistence type="predicted"/>
<protein>
    <submittedName>
        <fullName evidence="1">DUF3800 domain-containing protein</fullName>
    </submittedName>
</protein>
<dbReference type="Pfam" id="PF12686">
    <property type="entry name" value="DUF3800"/>
    <property type="match status" value="1"/>
</dbReference>
<evidence type="ECO:0000313" key="2">
    <source>
        <dbReference type="Proteomes" id="UP000831963"/>
    </source>
</evidence>
<organism evidence="1 2">
    <name type="scientific">Microbacterium galbinum</name>
    <dbReference type="NCBI Taxonomy" id="2851646"/>
    <lineage>
        <taxon>Bacteria</taxon>
        <taxon>Bacillati</taxon>
        <taxon>Actinomycetota</taxon>
        <taxon>Actinomycetes</taxon>
        <taxon>Micrococcales</taxon>
        <taxon>Microbacteriaceae</taxon>
        <taxon>Microbacterium</taxon>
    </lineage>
</organism>
<sequence>MFLAYIDEIGETGAFISSDHARFNTSPAFGYAGFVIPADKARLFGAKFNFVKRGLFKSEIAAAAHPGRWERKGASIFRRDTHQTFPNQIRAFNGLVEQLRSLGGHIFFYANEKPLGTPGQTKLDTTARETAAMQETLNRIARHADNAQSNVMVVIDQINEKTRAERLPVMYSHILGRASDHPEMRRIIEPPMHVDSALSSNIQFADWIAACLTRAIHFHLIEDSPFGWVTHRNRGGLLPALHGGFTLESKLHLQSHRTVKDLNNSDIVRAKRPLYPIGSGNRIGSAITPEAQRRLQAIAQIRAAQK</sequence>
<dbReference type="Proteomes" id="UP000831963">
    <property type="component" value="Chromosome"/>
</dbReference>
<name>A0ABY4IPB7_9MICO</name>
<dbReference type="EMBL" id="CP078077">
    <property type="protein sequence ID" value="UPL14484.1"/>
    <property type="molecule type" value="Genomic_DNA"/>
</dbReference>
<gene>
    <name evidence="1" type="ORF">KV396_08355</name>
</gene>
<dbReference type="InterPro" id="IPR024524">
    <property type="entry name" value="DUF3800"/>
</dbReference>
<reference evidence="1 2" key="1">
    <citation type="submission" date="2021-06" db="EMBL/GenBank/DDBJ databases">
        <title>Genome-based taxonomic framework of Microbacterium strains isolated from marine environment, the description of four new species and reclassification of four preexisting species.</title>
        <authorList>
            <person name="Lee S.D."/>
            <person name="Kim S.-M."/>
            <person name="Byeon Y.-S."/>
            <person name="Yang H.L."/>
            <person name="Kim I.S."/>
        </authorList>
    </citation>
    <scope>NUCLEOTIDE SEQUENCE [LARGE SCALE GENOMIC DNA]</scope>
    <source>
        <strain evidence="1 2">SSW1-36</strain>
    </source>
</reference>
<dbReference type="RefSeq" id="WP_247957515.1">
    <property type="nucleotide sequence ID" value="NZ_CP078077.1"/>
</dbReference>
<evidence type="ECO:0000313" key="1">
    <source>
        <dbReference type="EMBL" id="UPL14484.1"/>
    </source>
</evidence>
<accession>A0ABY4IPB7</accession>
<keyword evidence="2" id="KW-1185">Reference proteome</keyword>